<proteinExistence type="inferred from homology"/>
<evidence type="ECO:0000313" key="14">
    <source>
        <dbReference type="EMBL" id="CAG9762333.1"/>
    </source>
</evidence>
<comment type="subcellular location">
    <subcellularLocation>
        <location evidence="3">Endoplasmic reticulum membrane</location>
        <topology evidence="3">Peripheral membrane protein</topology>
    </subcellularLocation>
    <subcellularLocation>
        <location evidence="2">Microsome membrane</location>
        <topology evidence="2">Peripheral membrane protein</topology>
    </subcellularLocation>
</comment>
<dbReference type="InterPro" id="IPR017972">
    <property type="entry name" value="Cyt_P450_CS"/>
</dbReference>
<dbReference type="SUPFAM" id="SSF48264">
    <property type="entry name" value="Cytochrome P450"/>
    <property type="match status" value="1"/>
</dbReference>
<dbReference type="PRINTS" id="PR00463">
    <property type="entry name" value="EP450I"/>
</dbReference>
<evidence type="ECO:0000256" key="12">
    <source>
        <dbReference type="PIRSR" id="PIRSR602401-1"/>
    </source>
</evidence>
<dbReference type="PROSITE" id="PS00086">
    <property type="entry name" value="CYTOCHROME_P450"/>
    <property type="match status" value="1"/>
</dbReference>
<evidence type="ECO:0000256" key="5">
    <source>
        <dbReference type="ARBA" id="ARBA00022617"/>
    </source>
</evidence>
<evidence type="ECO:0000256" key="7">
    <source>
        <dbReference type="ARBA" id="ARBA00022824"/>
    </source>
</evidence>
<evidence type="ECO:0000256" key="3">
    <source>
        <dbReference type="ARBA" id="ARBA00004406"/>
    </source>
</evidence>
<keyword evidence="10 12" id="KW-0408">Iron</keyword>
<comment type="cofactor">
    <cofactor evidence="1 12">
        <name>heme</name>
        <dbReference type="ChEBI" id="CHEBI:30413"/>
    </cofactor>
</comment>
<keyword evidence="15" id="KW-1185">Reference proteome</keyword>
<evidence type="ECO:0000256" key="10">
    <source>
        <dbReference type="ARBA" id="ARBA00023004"/>
    </source>
</evidence>
<sequence>MLTITACIISAFVLLLAVLHLIMHRIKDTTKYLTNISGPKPIFPFGNMLDFVKGSTVFLDNLNSYLKTYGDTVILHNGSFSWIIVTVDYEFCELLLSSNTHIEKANQYTFFDGWLGQGLLTSTGPKWRSHRKVITPSFHFSILQEFISVFNSVGNNLVTKLKNEVGKNSVDISPLVSLYALDVICEAAMGVKINALDQKNSDYIASIKEMCRIVVERSFSFFNPFVYPLTPNYFKERKALKVIHKHVDGVISQRIADQEKRENEKNAKDQSDDLGIKKRLAFLDLLLEARIDGKPLTRTDLRDEVNTFMFEGHDTTASAITFCLFMLATNPDAQQKVIEEQVEIFGSDLKSATPTYKQLNAMKYLDLVIKETLRIYPSVPFFARSLAHDLEFKGSLYPKGISVVIFLYGFQQNPKYFPEPDKFIPERFELANNTKLPYSYTPFSAGSRNCIGQKFAMLEMLSAVSKVVRNFELLPAKPHHKLQLASETILISKNGARIFIRDRT</sequence>
<dbReference type="Pfam" id="PF00067">
    <property type="entry name" value="p450"/>
    <property type="match status" value="1"/>
</dbReference>
<evidence type="ECO:0000313" key="15">
    <source>
        <dbReference type="Proteomes" id="UP001152799"/>
    </source>
</evidence>
<keyword evidence="11 13" id="KW-0503">Monooxygenase</keyword>
<evidence type="ECO:0000256" key="4">
    <source>
        <dbReference type="ARBA" id="ARBA00010617"/>
    </source>
</evidence>
<evidence type="ECO:0000256" key="8">
    <source>
        <dbReference type="ARBA" id="ARBA00022848"/>
    </source>
</evidence>
<evidence type="ECO:0000256" key="2">
    <source>
        <dbReference type="ARBA" id="ARBA00004174"/>
    </source>
</evidence>
<dbReference type="OrthoDB" id="1470350at2759"/>
<evidence type="ECO:0008006" key="16">
    <source>
        <dbReference type="Google" id="ProtNLM"/>
    </source>
</evidence>
<keyword evidence="9 13" id="KW-0560">Oxidoreductase</keyword>
<dbReference type="PANTHER" id="PTHR24291">
    <property type="entry name" value="CYTOCHROME P450 FAMILY 4"/>
    <property type="match status" value="1"/>
</dbReference>
<evidence type="ECO:0000256" key="1">
    <source>
        <dbReference type="ARBA" id="ARBA00001971"/>
    </source>
</evidence>
<dbReference type="InterPro" id="IPR002401">
    <property type="entry name" value="Cyt_P450_E_grp-I"/>
</dbReference>
<keyword evidence="7" id="KW-0256">Endoplasmic reticulum</keyword>
<gene>
    <name evidence="14" type="ORF">CEUTPL_LOCUS3014</name>
</gene>
<evidence type="ECO:0000256" key="9">
    <source>
        <dbReference type="ARBA" id="ARBA00023002"/>
    </source>
</evidence>
<dbReference type="GO" id="GO:0016705">
    <property type="term" value="F:oxidoreductase activity, acting on paired donors, with incorporation or reduction of molecular oxygen"/>
    <property type="evidence" value="ECO:0007669"/>
    <property type="project" value="InterPro"/>
</dbReference>
<comment type="similarity">
    <text evidence="4 13">Belongs to the cytochrome P450 family.</text>
</comment>
<evidence type="ECO:0000256" key="6">
    <source>
        <dbReference type="ARBA" id="ARBA00022723"/>
    </source>
</evidence>
<organism evidence="14 15">
    <name type="scientific">Ceutorhynchus assimilis</name>
    <name type="common">cabbage seed weevil</name>
    <dbReference type="NCBI Taxonomy" id="467358"/>
    <lineage>
        <taxon>Eukaryota</taxon>
        <taxon>Metazoa</taxon>
        <taxon>Ecdysozoa</taxon>
        <taxon>Arthropoda</taxon>
        <taxon>Hexapoda</taxon>
        <taxon>Insecta</taxon>
        <taxon>Pterygota</taxon>
        <taxon>Neoptera</taxon>
        <taxon>Endopterygota</taxon>
        <taxon>Coleoptera</taxon>
        <taxon>Polyphaga</taxon>
        <taxon>Cucujiformia</taxon>
        <taxon>Curculionidae</taxon>
        <taxon>Ceutorhynchinae</taxon>
        <taxon>Ceutorhynchus</taxon>
    </lineage>
</organism>
<reference evidence="14" key="1">
    <citation type="submission" date="2022-01" db="EMBL/GenBank/DDBJ databases">
        <authorList>
            <person name="King R."/>
        </authorList>
    </citation>
    <scope>NUCLEOTIDE SEQUENCE</scope>
</reference>
<dbReference type="InterPro" id="IPR001128">
    <property type="entry name" value="Cyt_P450"/>
</dbReference>
<dbReference type="EMBL" id="OU892287">
    <property type="protein sequence ID" value="CAG9762333.1"/>
    <property type="molecule type" value="Genomic_DNA"/>
</dbReference>
<name>A0A9N9QAH2_9CUCU</name>
<keyword evidence="6 12" id="KW-0479">Metal-binding</keyword>
<evidence type="ECO:0000256" key="11">
    <source>
        <dbReference type="ARBA" id="ARBA00023033"/>
    </source>
</evidence>
<dbReference type="GO" id="GO:0004497">
    <property type="term" value="F:monooxygenase activity"/>
    <property type="evidence" value="ECO:0007669"/>
    <property type="project" value="UniProtKB-KW"/>
</dbReference>
<dbReference type="AlphaFoldDB" id="A0A9N9QAH2"/>
<protein>
    <recommendedName>
        <fullName evidence="16">Cytochrome P450</fullName>
    </recommendedName>
</protein>
<dbReference type="InterPro" id="IPR050196">
    <property type="entry name" value="Cytochrome_P450_Monoox"/>
</dbReference>
<dbReference type="CDD" id="cd20628">
    <property type="entry name" value="CYP4"/>
    <property type="match status" value="1"/>
</dbReference>
<dbReference type="PRINTS" id="PR00385">
    <property type="entry name" value="P450"/>
</dbReference>
<dbReference type="GO" id="GO:0020037">
    <property type="term" value="F:heme binding"/>
    <property type="evidence" value="ECO:0007669"/>
    <property type="project" value="InterPro"/>
</dbReference>
<evidence type="ECO:0000256" key="13">
    <source>
        <dbReference type="RuleBase" id="RU000461"/>
    </source>
</evidence>
<dbReference type="PANTHER" id="PTHR24291:SF187">
    <property type="entry name" value="CYTOCHROME P450 4AE1-RELATED"/>
    <property type="match status" value="1"/>
</dbReference>
<keyword evidence="5 12" id="KW-0349">Heme</keyword>
<dbReference type="GO" id="GO:0005506">
    <property type="term" value="F:iron ion binding"/>
    <property type="evidence" value="ECO:0007669"/>
    <property type="project" value="InterPro"/>
</dbReference>
<dbReference type="InterPro" id="IPR036396">
    <property type="entry name" value="Cyt_P450_sf"/>
</dbReference>
<dbReference type="Gene3D" id="1.10.630.10">
    <property type="entry name" value="Cytochrome P450"/>
    <property type="match status" value="1"/>
</dbReference>
<feature type="binding site" description="axial binding residue" evidence="12">
    <location>
        <position position="450"/>
    </location>
    <ligand>
        <name>heme</name>
        <dbReference type="ChEBI" id="CHEBI:30413"/>
    </ligand>
    <ligandPart>
        <name>Fe</name>
        <dbReference type="ChEBI" id="CHEBI:18248"/>
    </ligandPart>
</feature>
<accession>A0A9N9QAH2</accession>
<keyword evidence="8" id="KW-0492">Microsome</keyword>
<dbReference type="Proteomes" id="UP001152799">
    <property type="component" value="Chromosome 11"/>
</dbReference>
<dbReference type="GO" id="GO:0005789">
    <property type="term" value="C:endoplasmic reticulum membrane"/>
    <property type="evidence" value="ECO:0007669"/>
    <property type="project" value="UniProtKB-SubCell"/>
</dbReference>
<dbReference type="FunFam" id="1.10.630.10:FF:000182">
    <property type="entry name" value="Cytochrome P450 3A4"/>
    <property type="match status" value="1"/>
</dbReference>